<dbReference type="Gene3D" id="3.40.350.10">
    <property type="entry name" value="Creatinase/prolidase N-terminal domain"/>
    <property type="match status" value="1"/>
</dbReference>
<organism evidence="3 4">
    <name type="scientific">Salipiger bermudensis (strain DSM 26914 / JCM 13377 / KCTC 12554 / HTCC2601)</name>
    <name type="common">Pelagibaca bermudensis</name>
    <dbReference type="NCBI Taxonomy" id="314265"/>
    <lineage>
        <taxon>Bacteria</taxon>
        <taxon>Pseudomonadati</taxon>
        <taxon>Pseudomonadota</taxon>
        <taxon>Alphaproteobacteria</taxon>
        <taxon>Rhodobacterales</taxon>
        <taxon>Roseobacteraceae</taxon>
        <taxon>Salipiger</taxon>
    </lineage>
</organism>
<dbReference type="PANTHER" id="PTHR46112">
    <property type="entry name" value="AMINOPEPTIDASE"/>
    <property type="match status" value="1"/>
</dbReference>
<dbReference type="SUPFAM" id="SSF53092">
    <property type="entry name" value="Creatinase/prolidase N-terminal domain"/>
    <property type="match status" value="1"/>
</dbReference>
<dbReference type="Proteomes" id="UP000006230">
    <property type="component" value="Unassembled WGS sequence"/>
</dbReference>
<dbReference type="PANTHER" id="PTHR46112:SF2">
    <property type="entry name" value="XAA-PRO AMINOPEPTIDASE P-RELATED"/>
    <property type="match status" value="1"/>
</dbReference>
<protein>
    <submittedName>
        <fullName evidence="3">Metallopeptidase, family M24</fullName>
    </submittedName>
</protein>
<dbReference type="PRINTS" id="PR00599">
    <property type="entry name" value="MAPEPTIDASE"/>
</dbReference>
<dbReference type="GO" id="GO:0008235">
    <property type="term" value="F:metalloexopeptidase activity"/>
    <property type="evidence" value="ECO:0007669"/>
    <property type="project" value="UniProtKB-ARBA"/>
</dbReference>
<evidence type="ECO:0000259" key="2">
    <source>
        <dbReference type="Pfam" id="PF01321"/>
    </source>
</evidence>
<evidence type="ECO:0000313" key="4">
    <source>
        <dbReference type="Proteomes" id="UP000006230"/>
    </source>
</evidence>
<proteinExistence type="predicted"/>
<dbReference type="SUPFAM" id="SSF55920">
    <property type="entry name" value="Creatinase/aminopeptidase"/>
    <property type="match status" value="1"/>
</dbReference>
<gene>
    <name evidence="3" type="ORF">R2601_19492</name>
</gene>
<dbReference type="Gene3D" id="3.90.230.10">
    <property type="entry name" value="Creatinase/methionine aminopeptidase superfamily"/>
    <property type="match status" value="1"/>
</dbReference>
<dbReference type="InterPro" id="IPR036005">
    <property type="entry name" value="Creatinase/aminopeptidase-like"/>
</dbReference>
<dbReference type="InterPro" id="IPR029149">
    <property type="entry name" value="Creatin/AminoP/Spt16_N"/>
</dbReference>
<dbReference type="Pfam" id="PF01321">
    <property type="entry name" value="Creatinase_N"/>
    <property type="match status" value="1"/>
</dbReference>
<dbReference type="RefSeq" id="WP_007798383.1">
    <property type="nucleotide sequence ID" value="NZ_DS022276.1"/>
</dbReference>
<dbReference type="InterPro" id="IPR000587">
    <property type="entry name" value="Creatinase_N"/>
</dbReference>
<dbReference type="InterPro" id="IPR000994">
    <property type="entry name" value="Pept_M24"/>
</dbReference>
<feature type="domain" description="Peptidase M24" evidence="1">
    <location>
        <begin position="165"/>
        <end position="360"/>
    </location>
</feature>
<name>Q0FH28_SALBH</name>
<evidence type="ECO:0000259" key="1">
    <source>
        <dbReference type="Pfam" id="PF00557"/>
    </source>
</evidence>
<dbReference type="HOGENOM" id="CLU_017266_4_1_5"/>
<sequence>MPQPFPRSEFEARCATAQAAMAREGIAAMLLTSEPDLRYFTGFLTRFWESHTRPWFLLVPASGKPVAVIPAIGAELMAQSWLSDIRTWTSPDYDDDGVTLLAETIRELVPDGARLGVPLGRETALRMPPADWDRLCALIGDRPRHDVSALLRTQQEVKSPAEIALIRETCAIAGRAYARLPELLTPGVTLAQVFRRFQMLLLEEGADWVSYLAGGAARGGYGDVISPADDRPLAPGDVLMLDTGAVRQGYFCDYDRNWAVGHATPEVQDAHRRLHDAALAGFEAARPGATCADLHRTIVGALGQDPGGRVGHGLGMRLTEWPSLIPADNTVLRPGMVMSLEPWLPLGPGLMLVHEENIVIGENGAEWLSPLAPREIPVID</sequence>
<dbReference type="AlphaFoldDB" id="Q0FH28"/>
<evidence type="ECO:0000313" key="3">
    <source>
        <dbReference type="EMBL" id="EAU43497.1"/>
    </source>
</evidence>
<reference evidence="3 4" key="1">
    <citation type="journal article" date="2010" name="J. Bacteriol.">
        <title>Genome sequences of Pelagibaca bermudensis HTCC2601T and Maritimibacter alkaliphilus HTCC2654T, the type strains of two marine Roseobacter genera.</title>
        <authorList>
            <person name="Thrash J.C."/>
            <person name="Cho J.C."/>
            <person name="Ferriera S."/>
            <person name="Johnson J."/>
            <person name="Vergin K.L."/>
            <person name="Giovannoni S.J."/>
        </authorList>
    </citation>
    <scope>NUCLEOTIDE SEQUENCE [LARGE SCALE GENOMIC DNA]</scope>
    <source>
        <strain evidence="4">DSM 26914 / JCM 13377 / KCTC 12554 / HTCC2601</strain>
    </source>
</reference>
<feature type="domain" description="Creatinase N-terminal" evidence="2">
    <location>
        <begin position="13"/>
        <end position="117"/>
    </location>
</feature>
<keyword evidence="4" id="KW-1185">Reference proteome</keyword>
<dbReference type="GO" id="GO:0004177">
    <property type="term" value="F:aminopeptidase activity"/>
    <property type="evidence" value="ECO:0007669"/>
    <property type="project" value="UniProtKB-ARBA"/>
</dbReference>
<dbReference type="STRING" id="314265.R2601_19492"/>
<comment type="caution">
    <text evidence="3">The sequence shown here is derived from an EMBL/GenBank/DDBJ whole genome shotgun (WGS) entry which is preliminary data.</text>
</comment>
<dbReference type="EMBL" id="AATQ01000084">
    <property type="protein sequence ID" value="EAU43497.1"/>
    <property type="molecule type" value="Genomic_DNA"/>
</dbReference>
<dbReference type="InterPro" id="IPR001714">
    <property type="entry name" value="Pept_M24_MAP"/>
</dbReference>
<dbReference type="InterPro" id="IPR050659">
    <property type="entry name" value="Peptidase_M24B"/>
</dbReference>
<dbReference type="Pfam" id="PF00557">
    <property type="entry name" value="Peptidase_M24"/>
    <property type="match status" value="1"/>
</dbReference>
<dbReference type="eggNOG" id="COG0006">
    <property type="taxonomic scope" value="Bacteria"/>
</dbReference>
<dbReference type="CDD" id="cd01066">
    <property type="entry name" value="APP_MetAP"/>
    <property type="match status" value="1"/>
</dbReference>
<accession>Q0FH28</accession>